<reference evidence="12" key="1">
    <citation type="submission" date="2018-05" db="EMBL/GenBank/DDBJ databases">
        <title>Azospirillum thermophila sp. nov., a novel isolated from hot spring.</title>
        <authorList>
            <person name="Zhao Z."/>
        </authorList>
    </citation>
    <scope>NUCLEOTIDE SEQUENCE [LARGE SCALE GENOMIC DNA]</scope>
    <source>
        <strain evidence="12">CFH 70021</strain>
    </source>
</reference>
<evidence type="ECO:0000259" key="10">
    <source>
        <dbReference type="SMART" id="SM01383"/>
    </source>
</evidence>
<proteinExistence type="inferred from homology"/>
<dbReference type="GO" id="GO:0019843">
    <property type="term" value="F:rRNA binding"/>
    <property type="evidence" value="ECO:0007669"/>
    <property type="project" value="UniProtKB-UniRule"/>
</dbReference>
<evidence type="ECO:0000256" key="1">
    <source>
        <dbReference type="ARBA" id="ARBA00005636"/>
    </source>
</evidence>
<dbReference type="EMBL" id="CP029353">
    <property type="protein sequence ID" value="AWK86597.1"/>
    <property type="molecule type" value="Genomic_DNA"/>
</dbReference>
<dbReference type="FunFam" id="2.30.30.30:FF:000001">
    <property type="entry name" value="50S ribosomal protein L2"/>
    <property type="match status" value="1"/>
</dbReference>
<dbReference type="InterPro" id="IPR005880">
    <property type="entry name" value="Ribosomal_uL2_bac/org-type"/>
</dbReference>
<dbReference type="InterPro" id="IPR008991">
    <property type="entry name" value="Translation_prot_SH3-like_sf"/>
</dbReference>
<dbReference type="GO" id="GO:0003735">
    <property type="term" value="F:structural constituent of ribosome"/>
    <property type="evidence" value="ECO:0007669"/>
    <property type="project" value="InterPro"/>
</dbReference>
<sequence>MALKQYRPITPSLRQLVIVDRSELWKGKPVKTLTQGLTKSGGRNNTGRITARRMGGGHKRVYRLVDFKRRKFDVPATVERLEYDPNRTAFIALIKYEDGTLSYILAPQRLKVGDMVVSGERVDVKPGNAMPLKNIPVGSVVHNVELKPGKGGQIARSAGTYLQLVGRDGGYAQLKLPSGELRMVRGECMATLGAVSNPDQMNINLGKAGRNRWLGKRPSVRGVAMNPIDHPHGGGEGRTSGGRHPVTPWGKPTKGKKTRHNKKTDGLILRRRHSK</sequence>
<feature type="region of interest" description="Disordered" evidence="8">
    <location>
        <begin position="225"/>
        <end position="275"/>
    </location>
</feature>
<evidence type="ECO:0000256" key="2">
    <source>
        <dbReference type="ARBA" id="ARBA00022730"/>
    </source>
</evidence>
<dbReference type="PROSITE" id="PS00467">
    <property type="entry name" value="RIBOSOMAL_L2"/>
    <property type="match status" value="1"/>
</dbReference>
<comment type="similarity">
    <text evidence="1 7">Belongs to the universal ribosomal protein uL2 family.</text>
</comment>
<name>A0A2S2CQL1_9PROT</name>
<dbReference type="PANTHER" id="PTHR13691:SF5">
    <property type="entry name" value="LARGE RIBOSOMAL SUBUNIT PROTEIN UL2M"/>
    <property type="match status" value="1"/>
</dbReference>
<evidence type="ECO:0000256" key="3">
    <source>
        <dbReference type="ARBA" id="ARBA00022884"/>
    </source>
</evidence>
<dbReference type="AlphaFoldDB" id="A0A2S2CQL1"/>
<dbReference type="HAMAP" id="MF_01320_B">
    <property type="entry name" value="Ribosomal_uL2_B"/>
    <property type="match status" value="1"/>
</dbReference>
<evidence type="ECO:0000256" key="8">
    <source>
        <dbReference type="SAM" id="MobiDB-lite"/>
    </source>
</evidence>
<protein>
    <recommendedName>
        <fullName evidence="6 7">Large ribosomal subunit protein uL2</fullName>
    </recommendedName>
</protein>
<feature type="domain" description="Large ribosomal subunit protein uL2 C-terminal" evidence="9">
    <location>
        <begin position="124"/>
        <end position="252"/>
    </location>
</feature>
<dbReference type="NCBIfam" id="TIGR01171">
    <property type="entry name" value="rplB_bact"/>
    <property type="match status" value="1"/>
</dbReference>
<evidence type="ECO:0000256" key="7">
    <source>
        <dbReference type="HAMAP-Rule" id="MF_01320"/>
    </source>
</evidence>
<dbReference type="OrthoDB" id="9778722at2"/>
<evidence type="ECO:0000256" key="4">
    <source>
        <dbReference type="ARBA" id="ARBA00022980"/>
    </source>
</evidence>
<evidence type="ECO:0000256" key="6">
    <source>
        <dbReference type="ARBA" id="ARBA00035242"/>
    </source>
</evidence>
<dbReference type="InterPro" id="IPR002171">
    <property type="entry name" value="Ribosomal_uL2"/>
</dbReference>
<dbReference type="SMART" id="SM01383">
    <property type="entry name" value="Ribosomal_L2"/>
    <property type="match status" value="1"/>
</dbReference>
<comment type="subunit">
    <text evidence="7">Part of the 50S ribosomal subunit. Forms a bridge to the 30S subunit in the 70S ribosome.</text>
</comment>
<dbReference type="SMART" id="SM01382">
    <property type="entry name" value="Ribosomal_L2_C"/>
    <property type="match status" value="1"/>
</dbReference>
<dbReference type="Gene3D" id="2.40.50.140">
    <property type="entry name" value="Nucleic acid-binding proteins"/>
    <property type="match status" value="1"/>
</dbReference>
<dbReference type="PANTHER" id="PTHR13691">
    <property type="entry name" value="RIBOSOMAL PROTEIN L2"/>
    <property type="match status" value="1"/>
</dbReference>
<evidence type="ECO:0000313" key="12">
    <source>
        <dbReference type="Proteomes" id="UP000245629"/>
    </source>
</evidence>
<dbReference type="SUPFAM" id="SSF50104">
    <property type="entry name" value="Translation proteins SH3-like domain"/>
    <property type="match status" value="1"/>
</dbReference>
<organism evidence="11 12">
    <name type="scientific">Azospirillum thermophilum</name>
    <dbReference type="NCBI Taxonomy" id="2202148"/>
    <lineage>
        <taxon>Bacteria</taxon>
        <taxon>Pseudomonadati</taxon>
        <taxon>Pseudomonadota</taxon>
        <taxon>Alphaproteobacteria</taxon>
        <taxon>Rhodospirillales</taxon>
        <taxon>Azospirillaceae</taxon>
        <taxon>Azospirillum</taxon>
    </lineage>
</organism>
<dbReference type="PIRSF" id="PIRSF002158">
    <property type="entry name" value="Ribosomal_L2"/>
    <property type="match status" value="1"/>
</dbReference>
<dbReference type="SUPFAM" id="SSF50249">
    <property type="entry name" value="Nucleic acid-binding proteins"/>
    <property type="match status" value="1"/>
</dbReference>
<keyword evidence="2 7" id="KW-0699">rRNA-binding</keyword>
<dbReference type="Pfam" id="PF03947">
    <property type="entry name" value="Ribosomal_L2_C"/>
    <property type="match status" value="1"/>
</dbReference>
<dbReference type="GO" id="GO:0016740">
    <property type="term" value="F:transferase activity"/>
    <property type="evidence" value="ECO:0007669"/>
    <property type="project" value="InterPro"/>
</dbReference>
<gene>
    <name evidence="7" type="primary">rplB</name>
    <name evidence="11" type="ORF">DEW08_10410</name>
</gene>
<dbReference type="Gene3D" id="2.30.30.30">
    <property type="match status" value="1"/>
</dbReference>
<keyword evidence="12" id="KW-1185">Reference proteome</keyword>
<feature type="domain" description="Large ribosomal subunit protein uL2 RNA-binding" evidence="10">
    <location>
        <begin position="42"/>
        <end position="118"/>
    </location>
</feature>
<keyword evidence="4 7" id="KW-0689">Ribosomal protein</keyword>
<dbReference type="GO" id="GO:0015934">
    <property type="term" value="C:large ribosomal subunit"/>
    <property type="evidence" value="ECO:0007669"/>
    <property type="project" value="InterPro"/>
</dbReference>
<dbReference type="GO" id="GO:0002181">
    <property type="term" value="P:cytoplasmic translation"/>
    <property type="evidence" value="ECO:0007669"/>
    <property type="project" value="TreeGrafter"/>
</dbReference>
<dbReference type="FunFam" id="2.40.50.140:FF:000003">
    <property type="entry name" value="50S ribosomal protein L2"/>
    <property type="match status" value="1"/>
</dbReference>
<dbReference type="FunFam" id="4.10.950.10:FF:000001">
    <property type="entry name" value="50S ribosomal protein L2"/>
    <property type="match status" value="1"/>
</dbReference>
<accession>A0A2S2CQL1</accession>
<feature type="compositionally biased region" description="Basic residues" evidence="8">
    <location>
        <begin position="253"/>
        <end position="262"/>
    </location>
</feature>
<comment type="function">
    <text evidence="7">One of the primary rRNA binding proteins. Required for association of the 30S and 50S subunits to form the 70S ribosome, for tRNA binding and peptide bond formation. It has been suggested to have peptidyltransferase activity; this is somewhat controversial. Makes several contacts with the 16S rRNA in the 70S ribosome.</text>
</comment>
<dbReference type="InterPro" id="IPR022671">
    <property type="entry name" value="Ribosomal_uL2_CS"/>
</dbReference>
<dbReference type="InterPro" id="IPR022669">
    <property type="entry name" value="Ribosomal_uL2_C"/>
</dbReference>
<dbReference type="KEGG" id="azz:DEW08_10410"/>
<evidence type="ECO:0000256" key="5">
    <source>
        <dbReference type="ARBA" id="ARBA00023274"/>
    </source>
</evidence>
<evidence type="ECO:0000313" key="11">
    <source>
        <dbReference type="EMBL" id="AWK86597.1"/>
    </source>
</evidence>
<dbReference type="Proteomes" id="UP000245629">
    <property type="component" value="Chromosome 2"/>
</dbReference>
<dbReference type="InterPro" id="IPR014726">
    <property type="entry name" value="Ribosomal_uL2_dom3"/>
</dbReference>
<dbReference type="InterPro" id="IPR012340">
    <property type="entry name" value="NA-bd_OB-fold"/>
</dbReference>
<keyword evidence="3 7" id="KW-0694">RNA-binding</keyword>
<dbReference type="RefSeq" id="WP_109326872.1">
    <property type="nucleotide sequence ID" value="NZ_CP029353.1"/>
</dbReference>
<keyword evidence="5 7" id="KW-0687">Ribonucleoprotein</keyword>
<dbReference type="InterPro" id="IPR014722">
    <property type="entry name" value="Rib_uL2_dom2"/>
</dbReference>
<dbReference type="Pfam" id="PF00181">
    <property type="entry name" value="Ribosomal_L2_N"/>
    <property type="match status" value="1"/>
</dbReference>
<dbReference type="InterPro" id="IPR022666">
    <property type="entry name" value="Ribosomal_uL2_RNA-bd_dom"/>
</dbReference>
<evidence type="ECO:0000259" key="9">
    <source>
        <dbReference type="SMART" id="SM01382"/>
    </source>
</evidence>
<dbReference type="Gene3D" id="4.10.950.10">
    <property type="entry name" value="Ribosomal protein L2, domain 3"/>
    <property type="match status" value="1"/>
</dbReference>